<reference evidence="2 3" key="1">
    <citation type="submission" date="2019-06" db="EMBL/GenBank/DDBJ databases">
        <title>Sequencing the genomes of 1000 actinobacteria strains.</title>
        <authorList>
            <person name="Klenk H.-P."/>
        </authorList>
    </citation>
    <scope>NUCLEOTIDE SEQUENCE [LARGE SCALE GENOMIC DNA]</scope>
    <source>
        <strain evidence="2 3">DSM 45043</strain>
    </source>
</reference>
<keyword evidence="3" id="KW-1185">Reference proteome</keyword>
<name>A0A543IKR8_9ACTN</name>
<dbReference type="OrthoDB" id="7531258at2"/>
<dbReference type="RefSeq" id="WP_141972537.1">
    <property type="nucleotide sequence ID" value="NZ_VFPO01000001.1"/>
</dbReference>
<protein>
    <submittedName>
        <fullName evidence="2">Uncharacterized protein</fullName>
    </submittedName>
</protein>
<gene>
    <name evidence="2" type="ORF">FHX41_4927</name>
</gene>
<dbReference type="EMBL" id="VFPO01000001">
    <property type="protein sequence ID" value="TQM71175.1"/>
    <property type="molecule type" value="Genomic_DNA"/>
</dbReference>
<dbReference type="InterPro" id="IPR043733">
    <property type="entry name" value="DUF5677"/>
</dbReference>
<organism evidence="2 3">
    <name type="scientific">Actinomadura hallensis</name>
    <dbReference type="NCBI Taxonomy" id="337895"/>
    <lineage>
        <taxon>Bacteria</taxon>
        <taxon>Bacillati</taxon>
        <taxon>Actinomycetota</taxon>
        <taxon>Actinomycetes</taxon>
        <taxon>Streptosporangiales</taxon>
        <taxon>Thermomonosporaceae</taxon>
        <taxon>Actinomadura</taxon>
    </lineage>
</organism>
<dbReference type="Proteomes" id="UP000316706">
    <property type="component" value="Unassembled WGS sequence"/>
</dbReference>
<sequence length="376" mass="43088">MLRRRDHRTPDLDKWLHEKLEALICEAEAQGRDPQLVIEGLGNSIETIVNETAPQLIASLKRTAPRMLREHRRIARRFEKRLRKNWGRALDMFYALCVCALEIGEEFAYRNEAVARKEGDLVYEAAVGLHARACRVATEVHTLLEAGFPYGARARCRTLHEIAVTTCLLTEHGRSAEYSDLAERFFLHDAMMRYREAVDYQERCRELDMEPFSEQEMEEMKDERDQLIQRFGPSFKRDYGWAAPLAPSLQFREIEACVNMSHLRSYYAWASNEVHSGVRGWVQNHIDFRGQTIRLAGRTNNELTDPAQMAMISLLQVTTALLVDGSTQGPTLIDLLALNAMQKLLEDATSAFMAAQDAIDQAEEKHEAHLNRAQNK</sequence>
<dbReference type="Pfam" id="PF18928">
    <property type="entry name" value="DUF5677"/>
    <property type="match status" value="1"/>
</dbReference>
<evidence type="ECO:0000313" key="2">
    <source>
        <dbReference type="EMBL" id="TQM71175.1"/>
    </source>
</evidence>
<evidence type="ECO:0000313" key="3">
    <source>
        <dbReference type="Proteomes" id="UP000316706"/>
    </source>
</evidence>
<feature type="coiled-coil region" evidence="1">
    <location>
        <begin position="345"/>
        <end position="372"/>
    </location>
</feature>
<dbReference type="AlphaFoldDB" id="A0A543IKR8"/>
<keyword evidence="1" id="KW-0175">Coiled coil</keyword>
<evidence type="ECO:0000256" key="1">
    <source>
        <dbReference type="SAM" id="Coils"/>
    </source>
</evidence>
<comment type="caution">
    <text evidence="2">The sequence shown here is derived from an EMBL/GenBank/DDBJ whole genome shotgun (WGS) entry which is preliminary data.</text>
</comment>
<accession>A0A543IKR8</accession>
<proteinExistence type="predicted"/>